<organism evidence="1 2">
    <name type="scientific">Naganishia adeliensis</name>
    <dbReference type="NCBI Taxonomy" id="92952"/>
    <lineage>
        <taxon>Eukaryota</taxon>
        <taxon>Fungi</taxon>
        <taxon>Dikarya</taxon>
        <taxon>Basidiomycota</taxon>
        <taxon>Agaricomycotina</taxon>
        <taxon>Tremellomycetes</taxon>
        <taxon>Filobasidiales</taxon>
        <taxon>Filobasidiaceae</taxon>
        <taxon>Naganishia</taxon>
    </lineage>
</organism>
<sequence length="257" mass="27705">MIRSLFASILPNTLSTAARPAVRAPLRATSSILAVESSQSRGWSQVWQGQQRWRSQLAPKRTKYRKAHKGRVSGGSIKGTTLQLGTYGLRLLESTRLTAKQLTSAEVAVKRKIKPVKGAECWMRVFPDIPVCVKGNETRMGKGKGAFEYWACRVPIGRVVFEVGGGGIREEIAKEGTHLAVTPVHTSLILMTFFPALRLASAKLPVQTEFISINSLPRLGATLVNKAAPVTEPTGEIALDGIIEGPADTALPAATLP</sequence>
<proteinExistence type="predicted"/>
<comment type="caution">
    <text evidence="1">The sequence shown here is derived from an EMBL/GenBank/DDBJ whole genome shotgun (WGS) entry which is preliminary data.</text>
</comment>
<gene>
    <name evidence="1" type="ORF">QFC20_000223</name>
</gene>
<evidence type="ECO:0000313" key="2">
    <source>
        <dbReference type="Proteomes" id="UP001230649"/>
    </source>
</evidence>
<protein>
    <submittedName>
        <fullName evidence="1">Uncharacterized protein</fullName>
    </submittedName>
</protein>
<reference evidence="1" key="1">
    <citation type="submission" date="2023-04" db="EMBL/GenBank/DDBJ databases">
        <title>Draft Genome sequencing of Naganishia species isolated from polar environments using Oxford Nanopore Technology.</title>
        <authorList>
            <person name="Leo P."/>
            <person name="Venkateswaran K."/>
        </authorList>
    </citation>
    <scope>NUCLEOTIDE SEQUENCE</scope>
    <source>
        <strain evidence="1">MNA-CCFEE 5262</strain>
    </source>
</reference>
<evidence type="ECO:0000313" key="1">
    <source>
        <dbReference type="EMBL" id="KAJ9117942.1"/>
    </source>
</evidence>
<dbReference type="Proteomes" id="UP001230649">
    <property type="component" value="Unassembled WGS sequence"/>
</dbReference>
<keyword evidence="2" id="KW-1185">Reference proteome</keyword>
<dbReference type="EMBL" id="JASBWS010000001">
    <property type="protein sequence ID" value="KAJ9117942.1"/>
    <property type="molecule type" value="Genomic_DNA"/>
</dbReference>
<accession>A0ACC2X3S9</accession>
<name>A0ACC2X3S9_9TREE</name>